<dbReference type="AlphaFoldDB" id="A0A6C0BKT6"/>
<sequence length="153" mass="17298">MSWTRTHYDQCAYQKELSQSTSPIHYTMDGNKFYNNHNCRPDLGVVGGNNVSLTQGNMVDVESDLMGITRQNSLCPERKYLPHCHQCSEISGIPCDGAKCQHADLQHLPQCKMIHYAPRINHIGYEVHYPACGPKAPNPPQFNPLQFNVKSQL</sequence>
<accession>A0A6C0BKT6</accession>
<protein>
    <submittedName>
        <fullName evidence="1">Uncharacterized protein</fullName>
    </submittedName>
</protein>
<reference evidence="1" key="1">
    <citation type="journal article" date="2020" name="Nature">
        <title>Giant virus diversity and host interactions through global metagenomics.</title>
        <authorList>
            <person name="Schulz F."/>
            <person name="Roux S."/>
            <person name="Paez-Espino D."/>
            <person name="Jungbluth S."/>
            <person name="Walsh D.A."/>
            <person name="Denef V.J."/>
            <person name="McMahon K.D."/>
            <person name="Konstantinidis K.T."/>
            <person name="Eloe-Fadrosh E.A."/>
            <person name="Kyrpides N.C."/>
            <person name="Woyke T."/>
        </authorList>
    </citation>
    <scope>NUCLEOTIDE SEQUENCE</scope>
    <source>
        <strain evidence="1">GVMAG-M-3300014204-73</strain>
    </source>
</reference>
<organism evidence="1">
    <name type="scientific">viral metagenome</name>
    <dbReference type="NCBI Taxonomy" id="1070528"/>
    <lineage>
        <taxon>unclassified sequences</taxon>
        <taxon>metagenomes</taxon>
        <taxon>organismal metagenomes</taxon>
    </lineage>
</organism>
<evidence type="ECO:0000313" key="1">
    <source>
        <dbReference type="EMBL" id="QHS92670.1"/>
    </source>
</evidence>
<dbReference type="EMBL" id="MN739185">
    <property type="protein sequence ID" value="QHS92670.1"/>
    <property type="molecule type" value="Genomic_DNA"/>
</dbReference>
<name>A0A6C0BKT6_9ZZZZ</name>
<proteinExistence type="predicted"/>